<keyword evidence="10" id="KW-0449">Lipoprotein</keyword>
<gene>
    <name evidence="10" type="ORF">SAMN02746019_00018470</name>
</gene>
<keyword evidence="5 6" id="KW-0961">Cell wall biogenesis/degradation</keyword>
<feature type="compositionally biased region" description="Low complexity" evidence="7">
    <location>
        <begin position="130"/>
        <end position="166"/>
    </location>
</feature>
<keyword evidence="8" id="KW-1133">Transmembrane helix</keyword>
<dbReference type="UniPathway" id="UPA00219"/>
<keyword evidence="8" id="KW-0472">Membrane</keyword>
<keyword evidence="11" id="KW-1185">Reference proteome</keyword>
<comment type="pathway">
    <text evidence="1 6">Cell wall biogenesis; peptidoglycan biosynthesis.</text>
</comment>
<dbReference type="InterPro" id="IPR050979">
    <property type="entry name" value="LD-transpeptidase"/>
</dbReference>
<evidence type="ECO:0000256" key="8">
    <source>
        <dbReference type="SAM" id="Phobius"/>
    </source>
</evidence>
<evidence type="ECO:0000313" key="10">
    <source>
        <dbReference type="EMBL" id="SNB75034.1"/>
    </source>
</evidence>
<dbReference type="PANTHER" id="PTHR30582">
    <property type="entry name" value="L,D-TRANSPEPTIDASE"/>
    <property type="match status" value="1"/>
</dbReference>
<evidence type="ECO:0000256" key="1">
    <source>
        <dbReference type="ARBA" id="ARBA00004752"/>
    </source>
</evidence>
<evidence type="ECO:0000256" key="5">
    <source>
        <dbReference type="ARBA" id="ARBA00023316"/>
    </source>
</evidence>
<feature type="compositionally biased region" description="Pro residues" evidence="7">
    <location>
        <begin position="167"/>
        <end position="181"/>
    </location>
</feature>
<evidence type="ECO:0000256" key="7">
    <source>
        <dbReference type="SAM" id="MobiDB-lite"/>
    </source>
</evidence>
<name>A0A212RR45_9CHLR</name>
<dbReference type="GO" id="GO:0008360">
    <property type="term" value="P:regulation of cell shape"/>
    <property type="evidence" value="ECO:0007669"/>
    <property type="project" value="UniProtKB-UniRule"/>
</dbReference>
<dbReference type="GO" id="GO:0071972">
    <property type="term" value="F:peptidoglycan L,D-transpeptidase activity"/>
    <property type="evidence" value="ECO:0007669"/>
    <property type="project" value="TreeGrafter"/>
</dbReference>
<dbReference type="PROSITE" id="PS52029">
    <property type="entry name" value="LD_TPASE"/>
    <property type="match status" value="1"/>
</dbReference>
<keyword evidence="2" id="KW-0808">Transferase</keyword>
<dbReference type="Gene3D" id="2.40.440.10">
    <property type="entry name" value="L,D-transpeptidase catalytic domain-like"/>
    <property type="match status" value="1"/>
</dbReference>
<accession>A0A212RR45</accession>
<feature type="region of interest" description="Disordered" evidence="7">
    <location>
        <begin position="114"/>
        <end position="181"/>
    </location>
</feature>
<organism evidence="10 11">
    <name type="scientific">Thermoflexus hugenholtzii JAD2</name>
    <dbReference type="NCBI Taxonomy" id="877466"/>
    <lineage>
        <taxon>Bacteria</taxon>
        <taxon>Bacillati</taxon>
        <taxon>Chloroflexota</taxon>
        <taxon>Thermoflexia</taxon>
        <taxon>Thermoflexales</taxon>
        <taxon>Thermoflexaceae</taxon>
        <taxon>Thermoflexus</taxon>
    </lineage>
</organism>
<proteinExistence type="predicted"/>
<dbReference type="GO" id="GO:0005576">
    <property type="term" value="C:extracellular region"/>
    <property type="evidence" value="ECO:0007669"/>
    <property type="project" value="TreeGrafter"/>
</dbReference>
<evidence type="ECO:0000256" key="2">
    <source>
        <dbReference type="ARBA" id="ARBA00022679"/>
    </source>
</evidence>
<evidence type="ECO:0000313" key="11">
    <source>
        <dbReference type="Proteomes" id="UP000197025"/>
    </source>
</evidence>
<dbReference type="GO" id="GO:0018104">
    <property type="term" value="P:peptidoglycan-protein cross-linking"/>
    <property type="evidence" value="ECO:0007669"/>
    <property type="project" value="TreeGrafter"/>
</dbReference>
<keyword evidence="8" id="KW-0812">Transmembrane</keyword>
<dbReference type="PANTHER" id="PTHR30582:SF2">
    <property type="entry name" value="L,D-TRANSPEPTIDASE YCIB-RELATED"/>
    <property type="match status" value="1"/>
</dbReference>
<dbReference type="InterPro" id="IPR038063">
    <property type="entry name" value="Transpep_catalytic_dom"/>
</dbReference>
<sequence>MRDPGGHRERNALQAVRRALRASSPEAALWWTAQAYRAAPTHPAVRALVRRIRRRYPNARGHRPIHWFRIALAGYALLTLSALIVILYGLRLRNPLEPPATVDPSVAIAVSEETGMSETRWGEEPAPEIATPSPALASPTPTATLVPPTPTAHASPAASPTRRPVPTATPRPRPTASPTLMPGPPFPGRWILVDLSDQELIAYEGETPILRTKVSTGRARTPTVVGVFRIYLKLQSRTMRGPDYHLPNVPYVMYFYKGYALHGTYWHNNFGRPMSHGCVNLPTPIAAQLYQWADIGTPVVVQP</sequence>
<evidence type="ECO:0000259" key="9">
    <source>
        <dbReference type="PROSITE" id="PS52029"/>
    </source>
</evidence>
<dbReference type="InParanoid" id="A0A212RR45"/>
<dbReference type="GO" id="GO:0071555">
    <property type="term" value="P:cell wall organization"/>
    <property type="evidence" value="ECO:0007669"/>
    <property type="project" value="UniProtKB-UniRule"/>
</dbReference>
<feature type="active site" description="Nucleophile" evidence="6">
    <location>
        <position position="278"/>
    </location>
</feature>
<dbReference type="Proteomes" id="UP000197025">
    <property type="component" value="Unassembled WGS sequence"/>
</dbReference>
<dbReference type="Pfam" id="PF03734">
    <property type="entry name" value="YkuD"/>
    <property type="match status" value="1"/>
</dbReference>
<protein>
    <submittedName>
        <fullName evidence="10">Lipoprotein-anchoring transpeptidase ErfK/SrfK</fullName>
    </submittedName>
</protein>
<dbReference type="CDD" id="cd16913">
    <property type="entry name" value="YkuD_like"/>
    <property type="match status" value="1"/>
</dbReference>
<feature type="transmembrane region" description="Helical" evidence="8">
    <location>
        <begin position="70"/>
        <end position="90"/>
    </location>
</feature>
<keyword evidence="4 6" id="KW-0573">Peptidoglycan synthesis</keyword>
<evidence type="ECO:0000256" key="3">
    <source>
        <dbReference type="ARBA" id="ARBA00022960"/>
    </source>
</evidence>
<dbReference type="GO" id="GO:0016740">
    <property type="term" value="F:transferase activity"/>
    <property type="evidence" value="ECO:0007669"/>
    <property type="project" value="UniProtKB-KW"/>
</dbReference>
<dbReference type="SUPFAM" id="SSF141523">
    <property type="entry name" value="L,D-transpeptidase catalytic domain-like"/>
    <property type="match status" value="1"/>
</dbReference>
<feature type="active site" description="Proton donor/acceptor" evidence="6">
    <location>
        <position position="262"/>
    </location>
</feature>
<keyword evidence="3 6" id="KW-0133">Cell shape</keyword>
<dbReference type="InterPro" id="IPR005490">
    <property type="entry name" value="LD_TPept_cat_dom"/>
</dbReference>
<dbReference type="RefSeq" id="WP_200808232.1">
    <property type="nucleotide sequence ID" value="NZ_FYEK01000075.1"/>
</dbReference>
<dbReference type="AlphaFoldDB" id="A0A212RR45"/>
<reference evidence="11" key="1">
    <citation type="submission" date="2017-06" db="EMBL/GenBank/DDBJ databases">
        <authorList>
            <person name="Varghese N."/>
            <person name="Submissions S."/>
        </authorList>
    </citation>
    <scope>NUCLEOTIDE SEQUENCE [LARGE SCALE GENOMIC DNA]</scope>
    <source>
        <strain evidence="11">JAD2</strain>
    </source>
</reference>
<dbReference type="EMBL" id="FYEK01000075">
    <property type="protein sequence ID" value="SNB75034.1"/>
    <property type="molecule type" value="Genomic_DNA"/>
</dbReference>
<evidence type="ECO:0000256" key="4">
    <source>
        <dbReference type="ARBA" id="ARBA00022984"/>
    </source>
</evidence>
<evidence type="ECO:0000256" key="6">
    <source>
        <dbReference type="PROSITE-ProRule" id="PRU01373"/>
    </source>
</evidence>
<feature type="domain" description="L,D-TPase catalytic" evidence="9">
    <location>
        <begin position="189"/>
        <end position="302"/>
    </location>
</feature>